<evidence type="ECO:0000313" key="5">
    <source>
        <dbReference type="EMBL" id="KAF2725963.1"/>
    </source>
</evidence>
<comment type="similarity">
    <text evidence="1">Belongs to the putative lipase ROG1 family.</text>
</comment>
<keyword evidence="2" id="KW-0443">Lipid metabolism</keyword>
<dbReference type="Proteomes" id="UP000799441">
    <property type="component" value="Unassembled WGS sequence"/>
</dbReference>
<keyword evidence="3" id="KW-1133">Transmembrane helix</keyword>
<keyword evidence="6" id="KW-1185">Reference proteome</keyword>
<evidence type="ECO:0000256" key="1">
    <source>
        <dbReference type="ARBA" id="ARBA00007920"/>
    </source>
</evidence>
<dbReference type="GO" id="GO:0047372">
    <property type="term" value="F:monoacylglycerol lipase activity"/>
    <property type="evidence" value="ECO:0007669"/>
    <property type="project" value="TreeGrafter"/>
</dbReference>
<keyword evidence="3" id="KW-0472">Membrane</keyword>
<evidence type="ECO:0000256" key="2">
    <source>
        <dbReference type="ARBA" id="ARBA00022963"/>
    </source>
</evidence>
<dbReference type="PANTHER" id="PTHR12482">
    <property type="entry name" value="LIPASE ROG1-RELATED-RELATED"/>
    <property type="match status" value="1"/>
</dbReference>
<reference evidence="5" key="1">
    <citation type="journal article" date="2020" name="Stud. Mycol.">
        <title>101 Dothideomycetes genomes: a test case for predicting lifestyles and emergence of pathogens.</title>
        <authorList>
            <person name="Haridas S."/>
            <person name="Albert R."/>
            <person name="Binder M."/>
            <person name="Bloem J."/>
            <person name="Labutti K."/>
            <person name="Salamov A."/>
            <person name="Andreopoulos B."/>
            <person name="Baker S."/>
            <person name="Barry K."/>
            <person name="Bills G."/>
            <person name="Bluhm B."/>
            <person name="Cannon C."/>
            <person name="Castanera R."/>
            <person name="Culley D."/>
            <person name="Daum C."/>
            <person name="Ezra D."/>
            <person name="Gonzalez J."/>
            <person name="Henrissat B."/>
            <person name="Kuo A."/>
            <person name="Liang C."/>
            <person name="Lipzen A."/>
            <person name="Lutzoni F."/>
            <person name="Magnuson J."/>
            <person name="Mondo S."/>
            <person name="Nolan M."/>
            <person name="Ohm R."/>
            <person name="Pangilinan J."/>
            <person name="Park H.-J."/>
            <person name="Ramirez L."/>
            <person name="Alfaro M."/>
            <person name="Sun H."/>
            <person name="Tritt A."/>
            <person name="Yoshinaga Y."/>
            <person name="Zwiers L.-H."/>
            <person name="Turgeon B."/>
            <person name="Goodwin S."/>
            <person name="Spatafora J."/>
            <person name="Crous P."/>
            <person name="Grigoriev I."/>
        </authorList>
    </citation>
    <scope>NUCLEOTIDE SEQUENCE</scope>
    <source>
        <strain evidence="5">CBS 116435</strain>
    </source>
</reference>
<keyword evidence="2" id="KW-0442">Lipid degradation</keyword>
<dbReference type="EMBL" id="MU003766">
    <property type="protein sequence ID" value="KAF2725963.1"/>
    <property type="molecule type" value="Genomic_DNA"/>
</dbReference>
<dbReference type="OrthoDB" id="273452at2759"/>
<gene>
    <name evidence="5" type="ORF">K431DRAFT_290451</name>
</gene>
<dbReference type="InterPro" id="IPR007751">
    <property type="entry name" value="DUF676_lipase-like"/>
</dbReference>
<organism evidence="5 6">
    <name type="scientific">Polychaeton citri CBS 116435</name>
    <dbReference type="NCBI Taxonomy" id="1314669"/>
    <lineage>
        <taxon>Eukaryota</taxon>
        <taxon>Fungi</taxon>
        <taxon>Dikarya</taxon>
        <taxon>Ascomycota</taxon>
        <taxon>Pezizomycotina</taxon>
        <taxon>Dothideomycetes</taxon>
        <taxon>Dothideomycetidae</taxon>
        <taxon>Capnodiales</taxon>
        <taxon>Capnodiaceae</taxon>
        <taxon>Polychaeton</taxon>
    </lineage>
</organism>
<keyword evidence="3" id="KW-0812">Transmembrane</keyword>
<dbReference type="Gene3D" id="3.40.50.1820">
    <property type="entry name" value="alpha/beta hydrolase"/>
    <property type="match status" value="1"/>
</dbReference>
<evidence type="ECO:0000259" key="4">
    <source>
        <dbReference type="Pfam" id="PF05057"/>
    </source>
</evidence>
<feature type="domain" description="DUF676" evidence="4">
    <location>
        <begin position="3"/>
        <end position="201"/>
    </location>
</feature>
<dbReference type="GO" id="GO:0005811">
    <property type="term" value="C:lipid droplet"/>
    <property type="evidence" value="ECO:0007669"/>
    <property type="project" value="TreeGrafter"/>
</dbReference>
<dbReference type="GO" id="GO:0004622">
    <property type="term" value="F:phosphatidylcholine lysophospholipase activity"/>
    <property type="evidence" value="ECO:0007669"/>
    <property type="project" value="TreeGrafter"/>
</dbReference>
<name>A0A9P4QI30_9PEZI</name>
<dbReference type="Pfam" id="PF05057">
    <property type="entry name" value="DUF676"/>
    <property type="match status" value="1"/>
</dbReference>
<dbReference type="PANTHER" id="PTHR12482:SF65">
    <property type="entry name" value="ESTERASE, PUTATIVE (AFU_ORTHOLOGUE AFUA_3G12320)-RELATED"/>
    <property type="match status" value="1"/>
</dbReference>
<protein>
    <submittedName>
        <fullName evidence="5">Lipid particle protein</fullName>
    </submittedName>
</protein>
<dbReference type="InterPro" id="IPR044294">
    <property type="entry name" value="Lipase-like"/>
</dbReference>
<sequence>MPAHLCVLIHGLWGNPAHLDHLRDALKSHHDKGDLHILVAKSNADSFTYDGINIGGERITNEIEQTLVDLERKNGEPVGKLSIVGYSLGGLVARYTIGLLYQDGIFDKIQPVNFTTFATPHLGVRNPSASYFTTVFNTMGAKTLSASGQQLFLTDTFEETGKPLLSVMADENNVFMRGLASFKNKSLYANIINDRSVPYFTSGISRIDPFEDLEKVNLRYLQDTDNTDEPVLLDPARPAEAISEPKAAPSLAQSISDFGRNLPFYAAFTLLVPIGISGFLANSVYQNYTSAKRMKMHLEGKSGINTDRYRIKSFFEEAQAAQTRLQTQLAHTHTQEYLPTPPPEPADVDASPFKSSFARSASNLAELEKAQSKSTSPFPTLALTPEQFEMIDSLDRAGIQKFPVHISKVRHTHAAIVVRTNKDSFSEGRVVSKHWAKRFEV</sequence>
<accession>A0A9P4QI30</accession>
<dbReference type="InterPro" id="IPR029058">
    <property type="entry name" value="AB_hydrolase_fold"/>
</dbReference>
<comment type="caution">
    <text evidence="5">The sequence shown here is derived from an EMBL/GenBank/DDBJ whole genome shotgun (WGS) entry which is preliminary data.</text>
</comment>
<dbReference type="GO" id="GO:0016042">
    <property type="term" value="P:lipid catabolic process"/>
    <property type="evidence" value="ECO:0007669"/>
    <property type="project" value="UniProtKB-KW"/>
</dbReference>
<dbReference type="AlphaFoldDB" id="A0A9P4QI30"/>
<evidence type="ECO:0000313" key="6">
    <source>
        <dbReference type="Proteomes" id="UP000799441"/>
    </source>
</evidence>
<feature type="transmembrane region" description="Helical" evidence="3">
    <location>
        <begin position="262"/>
        <end position="285"/>
    </location>
</feature>
<proteinExistence type="inferred from homology"/>
<evidence type="ECO:0000256" key="3">
    <source>
        <dbReference type="SAM" id="Phobius"/>
    </source>
</evidence>
<dbReference type="SUPFAM" id="SSF53474">
    <property type="entry name" value="alpha/beta-Hydrolases"/>
    <property type="match status" value="1"/>
</dbReference>